<feature type="domain" description="NAD-dependent epimerase/dehydratase" evidence="1">
    <location>
        <begin position="10"/>
        <end position="236"/>
    </location>
</feature>
<comment type="caution">
    <text evidence="2">The sequence shown here is derived from an EMBL/GenBank/DDBJ whole genome shotgun (WGS) entry which is preliminary data.</text>
</comment>
<dbReference type="InterPro" id="IPR001509">
    <property type="entry name" value="Epimerase_deHydtase"/>
</dbReference>
<name>A0ABP9B9Y4_9ACTN</name>
<protein>
    <submittedName>
        <fullName evidence="2">NAD-dependent epimerase/dehydratase family protein</fullName>
    </submittedName>
</protein>
<proteinExistence type="predicted"/>
<accession>A0ABP9B9Y4</accession>
<dbReference type="InterPro" id="IPR036291">
    <property type="entry name" value="NAD(P)-bd_dom_sf"/>
</dbReference>
<reference evidence="3" key="1">
    <citation type="journal article" date="2019" name="Int. J. Syst. Evol. Microbiol.">
        <title>The Global Catalogue of Microorganisms (GCM) 10K type strain sequencing project: providing services to taxonomists for standard genome sequencing and annotation.</title>
        <authorList>
            <consortium name="The Broad Institute Genomics Platform"/>
            <consortium name="The Broad Institute Genome Sequencing Center for Infectious Disease"/>
            <person name="Wu L."/>
            <person name="Ma J."/>
        </authorList>
    </citation>
    <scope>NUCLEOTIDE SEQUENCE [LARGE SCALE GENOMIC DNA]</scope>
    <source>
        <strain evidence="3">JCM 18324</strain>
    </source>
</reference>
<sequence>MTPSRDAVRVLVTGATGFLGGHTLSALAADPRAEPVAACRDPDRLPEGFAGEVRAGDLRDPGYRRSVVRGIDVVCHAGTWGAFWGHRREERTLFLEPALDLLARARSAGVRRFVLASTVAVGTPSRDGGPVDDLSPLRPTGFWPHADRLIDLDHHMRATAGQGTEMVVLRLGHFVGAGNALGMVPALVPRLRTRMVPWLSGGRSRLALVADTDLGQGMALAALAEGLDPYESFNICGPSFPTMREVLEYVCEETGLPAPRFSVPYGAGFAFGGLMEALHPVLPGSAPFLTRSLVHVARDWYCPSDRAAGKLGYAPAKDWRTAVRETLGARPPAGSRWPDLAQAAR</sequence>
<evidence type="ECO:0000259" key="1">
    <source>
        <dbReference type="Pfam" id="PF01370"/>
    </source>
</evidence>
<organism evidence="2 3">
    <name type="scientific">Streptomyces sanyensis</name>
    <dbReference type="NCBI Taxonomy" id="568869"/>
    <lineage>
        <taxon>Bacteria</taxon>
        <taxon>Bacillati</taxon>
        <taxon>Actinomycetota</taxon>
        <taxon>Actinomycetes</taxon>
        <taxon>Kitasatosporales</taxon>
        <taxon>Streptomycetaceae</taxon>
        <taxon>Streptomyces</taxon>
    </lineage>
</organism>
<dbReference type="PANTHER" id="PTHR48079:SF6">
    <property type="entry name" value="NAD(P)-BINDING DOMAIN-CONTAINING PROTEIN-RELATED"/>
    <property type="match status" value="1"/>
</dbReference>
<evidence type="ECO:0000313" key="2">
    <source>
        <dbReference type="EMBL" id="GAA4792653.1"/>
    </source>
</evidence>
<dbReference type="InterPro" id="IPR051783">
    <property type="entry name" value="NAD(P)-dependent_oxidoreduct"/>
</dbReference>
<dbReference type="Pfam" id="PF01370">
    <property type="entry name" value="Epimerase"/>
    <property type="match status" value="1"/>
</dbReference>
<dbReference type="SUPFAM" id="SSF51735">
    <property type="entry name" value="NAD(P)-binding Rossmann-fold domains"/>
    <property type="match status" value="1"/>
</dbReference>
<dbReference type="Proteomes" id="UP001501147">
    <property type="component" value="Unassembled WGS sequence"/>
</dbReference>
<evidence type="ECO:0000313" key="3">
    <source>
        <dbReference type="Proteomes" id="UP001501147"/>
    </source>
</evidence>
<dbReference type="RefSeq" id="WP_345615797.1">
    <property type="nucleotide sequence ID" value="NZ_BAABJV010000019.1"/>
</dbReference>
<dbReference type="EMBL" id="BAABJV010000019">
    <property type="protein sequence ID" value="GAA4792653.1"/>
    <property type="molecule type" value="Genomic_DNA"/>
</dbReference>
<dbReference type="Gene3D" id="3.40.50.720">
    <property type="entry name" value="NAD(P)-binding Rossmann-like Domain"/>
    <property type="match status" value="1"/>
</dbReference>
<keyword evidence="3" id="KW-1185">Reference proteome</keyword>
<gene>
    <name evidence="2" type="ORF">GCM10023329_50930</name>
</gene>
<dbReference type="PANTHER" id="PTHR48079">
    <property type="entry name" value="PROTEIN YEEZ"/>
    <property type="match status" value="1"/>
</dbReference>